<dbReference type="Pfam" id="PF21021">
    <property type="entry name" value="FAF1"/>
    <property type="match status" value="1"/>
</dbReference>
<dbReference type="SUPFAM" id="SSF52833">
    <property type="entry name" value="Thioredoxin-like"/>
    <property type="match status" value="1"/>
</dbReference>
<dbReference type="Proteomes" id="UP000663865">
    <property type="component" value="Unassembled WGS sequence"/>
</dbReference>
<feature type="domain" description="UAS" evidence="1">
    <location>
        <begin position="38"/>
        <end position="174"/>
    </location>
</feature>
<protein>
    <recommendedName>
        <fullName evidence="1">UAS domain-containing protein</fullName>
    </recommendedName>
</protein>
<accession>A0A819BRZ0</accession>
<gene>
    <name evidence="2" type="ORF">KIK155_LOCUS32735</name>
</gene>
<dbReference type="EMBL" id="CAJNYV010006162">
    <property type="protein sequence ID" value="CAF3806416.1"/>
    <property type="molecule type" value="Genomic_DNA"/>
</dbReference>
<dbReference type="GO" id="GO:0043130">
    <property type="term" value="F:ubiquitin binding"/>
    <property type="evidence" value="ECO:0007669"/>
    <property type="project" value="TreeGrafter"/>
</dbReference>
<sequence>MENEPIRDDTDGLRDDDCTIPPKTLRREHTTEVAAIETMAECFYQRYSACPAFYIGSLIEACQAAFMPTATEKLRPVLVYIHHGRSIFSNIFCENIFCSATLIDYLLENYIVWPYDVTLEENRNRLTNILQEILPDQVINSFDVNKYPKLLGIKRIAQARQGDSFVFGYQSELLLEGDVLVRNQVISNRKNVLDELIFFKNECDENEQSFSYYLNIQTRLGRNAIHRIVKYITLNDAINAFTINILPLLRERETPVEICDPDNLFINTILPKLKAKQVISLRLTTNWFCTEQDLSRLNSFSSIFTLTLLNFPDIKLINIYQNYFPQIKNLCLWYDSEVNFTLFHDLFGYLNYSIKRFEVHCPGYVCSHSNPDQCKIAFCGAYEIKYFLFDLSNFPLSPTSDCTNQWPSCFLITIVDLIKYMPSLQYFHLITNMDSISKLLDLKEWIRMTSYCPCLAKITLRVLGRMESDDEMSQKIKEIQNELRTLPQSTQFQVIFN</sequence>
<evidence type="ECO:0000259" key="1">
    <source>
        <dbReference type="SMART" id="SM00594"/>
    </source>
</evidence>
<organism evidence="2 3">
    <name type="scientific">Rotaria socialis</name>
    <dbReference type="NCBI Taxonomy" id="392032"/>
    <lineage>
        <taxon>Eukaryota</taxon>
        <taxon>Metazoa</taxon>
        <taxon>Spiralia</taxon>
        <taxon>Gnathifera</taxon>
        <taxon>Rotifera</taxon>
        <taxon>Eurotatoria</taxon>
        <taxon>Bdelloidea</taxon>
        <taxon>Philodinida</taxon>
        <taxon>Philodinidae</taxon>
        <taxon>Rotaria</taxon>
    </lineage>
</organism>
<name>A0A819BRZ0_9BILA</name>
<dbReference type="GO" id="GO:0005783">
    <property type="term" value="C:endoplasmic reticulum"/>
    <property type="evidence" value="ECO:0007669"/>
    <property type="project" value="TreeGrafter"/>
</dbReference>
<comment type="caution">
    <text evidence="2">The sequence shown here is derived from an EMBL/GenBank/DDBJ whole genome shotgun (WGS) entry which is preliminary data.</text>
</comment>
<dbReference type="GO" id="GO:0005634">
    <property type="term" value="C:nucleus"/>
    <property type="evidence" value="ECO:0007669"/>
    <property type="project" value="TreeGrafter"/>
</dbReference>
<dbReference type="InterPro" id="IPR036249">
    <property type="entry name" value="Thioredoxin-like_sf"/>
</dbReference>
<evidence type="ECO:0000313" key="2">
    <source>
        <dbReference type="EMBL" id="CAF3806416.1"/>
    </source>
</evidence>
<evidence type="ECO:0000313" key="3">
    <source>
        <dbReference type="Proteomes" id="UP000663865"/>
    </source>
</evidence>
<dbReference type="PANTHER" id="PTHR23322">
    <property type="entry name" value="FAS-ASSOCIATED PROTEIN"/>
    <property type="match status" value="1"/>
</dbReference>
<dbReference type="InterPro" id="IPR050730">
    <property type="entry name" value="UBX_domain-protein"/>
</dbReference>
<dbReference type="InterPro" id="IPR006577">
    <property type="entry name" value="UAS"/>
</dbReference>
<dbReference type="GO" id="GO:0036503">
    <property type="term" value="P:ERAD pathway"/>
    <property type="evidence" value="ECO:0007669"/>
    <property type="project" value="TreeGrafter"/>
</dbReference>
<dbReference type="PANTHER" id="PTHR23322:SF96">
    <property type="entry name" value="FAS-ASSOCIATED FACTOR 1"/>
    <property type="match status" value="1"/>
</dbReference>
<dbReference type="InterPro" id="IPR049483">
    <property type="entry name" value="FAF1_2-like_UAS"/>
</dbReference>
<dbReference type="SMART" id="SM00594">
    <property type="entry name" value="UAS"/>
    <property type="match status" value="1"/>
</dbReference>
<dbReference type="AlphaFoldDB" id="A0A819BRZ0"/>
<reference evidence="2" key="1">
    <citation type="submission" date="2021-02" db="EMBL/GenBank/DDBJ databases">
        <authorList>
            <person name="Nowell W R."/>
        </authorList>
    </citation>
    <scope>NUCLEOTIDE SEQUENCE</scope>
</reference>
<dbReference type="Gene3D" id="3.40.30.10">
    <property type="entry name" value="Glutaredoxin"/>
    <property type="match status" value="1"/>
</dbReference>
<proteinExistence type="predicted"/>